<evidence type="ECO:0000256" key="1">
    <source>
        <dbReference type="ARBA" id="ARBA00023027"/>
    </source>
</evidence>
<proteinExistence type="predicted"/>
<gene>
    <name evidence="2" type="ORF">ENY07_01325</name>
</gene>
<dbReference type="SUPFAM" id="SSF51735">
    <property type="entry name" value="NAD(P)-binding Rossmann-fold domains"/>
    <property type="match status" value="1"/>
</dbReference>
<reference evidence="2" key="1">
    <citation type="journal article" date="2020" name="mSystems">
        <title>Genome- and Community-Level Interaction Insights into Carbon Utilization and Element Cycling Functions of Hydrothermarchaeota in Hydrothermal Sediment.</title>
        <authorList>
            <person name="Zhou Z."/>
            <person name="Liu Y."/>
            <person name="Xu W."/>
            <person name="Pan J."/>
            <person name="Luo Z.H."/>
            <person name="Li M."/>
        </authorList>
    </citation>
    <scope>NUCLEOTIDE SEQUENCE</scope>
    <source>
        <strain evidence="2">SpSt-997</strain>
    </source>
</reference>
<dbReference type="PANTHER" id="PTHR43574">
    <property type="entry name" value="EPIMERASE-RELATED"/>
    <property type="match status" value="1"/>
</dbReference>
<comment type="caution">
    <text evidence="2">The sequence shown here is derived from an EMBL/GenBank/DDBJ whole genome shotgun (WGS) entry which is preliminary data.</text>
</comment>
<name>A0A8J4H9P0_9PROT</name>
<dbReference type="AlphaFoldDB" id="A0A8J4H9P0"/>
<dbReference type="Gene3D" id="3.40.50.720">
    <property type="entry name" value="NAD(P)-binding Rossmann-like Domain"/>
    <property type="match status" value="1"/>
</dbReference>
<sequence>MVPPTRDGRFLLIAGLGYCGTVVAAAARAAGYRVLGTERAASGRAGAVAFAELAALLGEATHLLITAAPEETGDPVLARFGAEIAAAPRLRWIGYLSSTGVYGDHGGGLVDETTPASPATPRTRRRRAAEEAWAGFSTTRAVDLCRIAGIYGPGRSVFDDLRAGRARRIVKPGQVFSRIHRDDIAGAVLAAMARAGAHGLRVFNLADDLPASSAEVIAEAARLLGLPPPPEIQFAEARATMSAMALSFWAENRRVDNARTKAALGLEWLYPTYREGLAAILREETSERRA</sequence>
<organism evidence="2">
    <name type="scientific">Acidicaldus sp</name>
    <dbReference type="NCBI Taxonomy" id="1872105"/>
    <lineage>
        <taxon>Bacteria</taxon>
        <taxon>Pseudomonadati</taxon>
        <taxon>Pseudomonadota</taxon>
        <taxon>Alphaproteobacteria</taxon>
        <taxon>Acetobacterales</taxon>
        <taxon>Acetobacteraceae</taxon>
        <taxon>Acidicaldus</taxon>
    </lineage>
</organism>
<accession>A0A8J4H9P0</accession>
<keyword evidence="1" id="KW-0520">NAD</keyword>
<dbReference type="InterPro" id="IPR036291">
    <property type="entry name" value="NAD(P)-bd_dom_sf"/>
</dbReference>
<evidence type="ECO:0000313" key="2">
    <source>
        <dbReference type="EMBL" id="HGC41851.1"/>
    </source>
</evidence>
<protein>
    <submittedName>
        <fullName evidence="2">SDR family NAD(P)-dependent oxidoreductase</fullName>
    </submittedName>
</protein>
<dbReference type="EMBL" id="DTQM01000024">
    <property type="protein sequence ID" value="HGC41851.1"/>
    <property type="molecule type" value="Genomic_DNA"/>
</dbReference>